<sequence length="493" mass="52629">MALQIGQIYGGRYRVLRVLGEGKHGPVYEGENVEIHRRVTLEELAPSPRARPADLAAFAHDAQAANGAPSLHVDKILEDIEIVGGARVLVKEPREGITLRKRMRERGRLDADETSRIGIEITRGLVAAHAVSVVHRALEPESIFLARRHEPRIEHVKLLDFGAAHIAEKQPPDHATPYTAPEQIRTTNEIDARADIYALGVILYECLAGQAPFATSAEDELLFSIVMQDPAPLEKLAPDVDPELATIVHKAMARDPRVRYQRDQDLALALATFRARRGLGAVPEVPFAPHSPRPPSPSMSAPGDDDDDLMIADHGTVIMDRKPHFPARPPPPNPPPPNPPPSQRHPAPMSMGQPPMSSPAPAGLPVLPSSITGLPARPQPQAARPPQALAPIVGGAAFVIVFVLGAIIMLIVRFTQDPTEAATPPAASASAAPVPSAVLPAVTVTPVETSEAVEGSTRVITPPQTPGTNTKGTGPARTSPTKGTGKRRISDDL</sequence>
<feature type="region of interest" description="Disordered" evidence="5">
    <location>
        <begin position="283"/>
        <end position="384"/>
    </location>
</feature>
<evidence type="ECO:0000256" key="1">
    <source>
        <dbReference type="ARBA" id="ARBA00022679"/>
    </source>
</evidence>
<dbReference type="SMART" id="SM00220">
    <property type="entry name" value="S_TKc"/>
    <property type="match status" value="1"/>
</dbReference>
<organism evidence="8 9">
    <name type="scientific">Polyangium sorediatum</name>
    <dbReference type="NCBI Taxonomy" id="889274"/>
    <lineage>
        <taxon>Bacteria</taxon>
        <taxon>Pseudomonadati</taxon>
        <taxon>Myxococcota</taxon>
        <taxon>Polyangia</taxon>
        <taxon>Polyangiales</taxon>
        <taxon>Polyangiaceae</taxon>
        <taxon>Polyangium</taxon>
    </lineage>
</organism>
<keyword evidence="2" id="KW-0547">Nucleotide-binding</keyword>
<evidence type="ECO:0000256" key="3">
    <source>
        <dbReference type="ARBA" id="ARBA00022777"/>
    </source>
</evidence>
<feature type="compositionally biased region" description="Low complexity" evidence="5">
    <location>
        <begin position="344"/>
        <end position="363"/>
    </location>
</feature>
<protein>
    <submittedName>
        <fullName evidence="8">Serine/threonine-protein kinase</fullName>
        <ecNumber evidence="8">2.7.11.1</ecNumber>
    </submittedName>
</protein>
<dbReference type="CDD" id="cd14014">
    <property type="entry name" value="STKc_PknB_like"/>
    <property type="match status" value="1"/>
</dbReference>
<dbReference type="RefSeq" id="WP_136965449.1">
    <property type="nucleotide sequence ID" value="NZ_JARZHI010000035.1"/>
</dbReference>
<evidence type="ECO:0000259" key="7">
    <source>
        <dbReference type="PROSITE" id="PS50011"/>
    </source>
</evidence>
<dbReference type="Gene3D" id="1.10.510.10">
    <property type="entry name" value="Transferase(Phosphotransferase) domain 1"/>
    <property type="match status" value="1"/>
</dbReference>
<dbReference type="GO" id="GO:0004674">
    <property type="term" value="F:protein serine/threonine kinase activity"/>
    <property type="evidence" value="ECO:0007669"/>
    <property type="project" value="UniProtKB-EC"/>
</dbReference>
<evidence type="ECO:0000313" key="8">
    <source>
        <dbReference type="EMBL" id="MDI1433901.1"/>
    </source>
</evidence>
<reference evidence="8 9" key="1">
    <citation type="submission" date="2023-04" db="EMBL/GenBank/DDBJ databases">
        <title>The genome sequence of Polyangium sorediatum DSM14670.</title>
        <authorList>
            <person name="Zhang X."/>
        </authorList>
    </citation>
    <scope>NUCLEOTIDE SEQUENCE [LARGE SCALE GENOMIC DNA]</scope>
    <source>
        <strain evidence="8 9">DSM 14670</strain>
    </source>
</reference>
<evidence type="ECO:0000313" key="9">
    <source>
        <dbReference type="Proteomes" id="UP001160301"/>
    </source>
</evidence>
<dbReference type="PANTHER" id="PTHR43289">
    <property type="entry name" value="MITOGEN-ACTIVATED PROTEIN KINASE KINASE KINASE 20-RELATED"/>
    <property type="match status" value="1"/>
</dbReference>
<feature type="compositionally biased region" description="Pro residues" evidence="5">
    <location>
        <begin position="326"/>
        <end position="343"/>
    </location>
</feature>
<dbReference type="EC" id="2.7.11.1" evidence="8"/>
<gene>
    <name evidence="8" type="ORF">QHF89_30660</name>
</gene>
<dbReference type="EMBL" id="JARZHI010000035">
    <property type="protein sequence ID" value="MDI1433901.1"/>
    <property type="molecule type" value="Genomic_DNA"/>
</dbReference>
<keyword evidence="6" id="KW-0812">Transmembrane</keyword>
<feature type="compositionally biased region" description="Polar residues" evidence="5">
    <location>
        <begin position="466"/>
        <end position="482"/>
    </location>
</feature>
<dbReference type="InterPro" id="IPR011009">
    <property type="entry name" value="Kinase-like_dom_sf"/>
</dbReference>
<dbReference type="Proteomes" id="UP001160301">
    <property type="component" value="Unassembled WGS sequence"/>
</dbReference>
<accession>A0ABT6NZX4</accession>
<keyword evidence="3 8" id="KW-0418">Kinase</keyword>
<keyword evidence="4" id="KW-0067">ATP-binding</keyword>
<feature type="domain" description="Protein kinase" evidence="7">
    <location>
        <begin position="13"/>
        <end position="273"/>
    </location>
</feature>
<keyword evidence="6" id="KW-0472">Membrane</keyword>
<evidence type="ECO:0000256" key="2">
    <source>
        <dbReference type="ARBA" id="ARBA00022741"/>
    </source>
</evidence>
<feature type="compositionally biased region" description="Low complexity" evidence="5">
    <location>
        <begin position="374"/>
        <end position="384"/>
    </location>
</feature>
<dbReference type="Pfam" id="PF00069">
    <property type="entry name" value="Pkinase"/>
    <property type="match status" value="1"/>
</dbReference>
<dbReference type="InterPro" id="IPR000719">
    <property type="entry name" value="Prot_kinase_dom"/>
</dbReference>
<feature type="transmembrane region" description="Helical" evidence="6">
    <location>
        <begin position="388"/>
        <end position="412"/>
    </location>
</feature>
<keyword evidence="9" id="KW-1185">Reference proteome</keyword>
<dbReference type="PROSITE" id="PS50011">
    <property type="entry name" value="PROTEIN_KINASE_DOM"/>
    <property type="match status" value="1"/>
</dbReference>
<comment type="caution">
    <text evidence="8">The sequence shown here is derived from an EMBL/GenBank/DDBJ whole genome shotgun (WGS) entry which is preliminary data.</text>
</comment>
<feature type="region of interest" description="Disordered" evidence="5">
    <location>
        <begin position="447"/>
        <end position="493"/>
    </location>
</feature>
<name>A0ABT6NZX4_9BACT</name>
<dbReference type="Gene3D" id="3.30.200.20">
    <property type="entry name" value="Phosphorylase Kinase, domain 1"/>
    <property type="match status" value="1"/>
</dbReference>
<keyword evidence="1 8" id="KW-0808">Transferase</keyword>
<dbReference type="PANTHER" id="PTHR43289:SF6">
    <property type="entry name" value="SERINE_THREONINE-PROTEIN KINASE NEKL-3"/>
    <property type="match status" value="1"/>
</dbReference>
<evidence type="ECO:0000256" key="6">
    <source>
        <dbReference type="SAM" id="Phobius"/>
    </source>
</evidence>
<evidence type="ECO:0000256" key="5">
    <source>
        <dbReference type="SAM" id="MobiDB-lite"/>
    </source>
</evidence>
<proteinExistence type="predicted"/>
<dbReference type="SUPFAM" id="SSF56112">
    <property type="entry name" value="Protein kinase-like (PK-like)"/>
    <property type="match status" value="1"/>
</dbReference>
<keyword evidence="6" id="KW-1133">Transmembrane helix</keyword>
<evidence type="ECO:0000256" key="4">
    <source>
        <dbReference type="ARBA" id="ARBA00022840"/>
    </source>
</evidence>